<dbReference type="AlphaFoldDB" id="A0A2M6XDL8"/>
<name>A0A2M6XDL8_9BACT</name>
<evidence type="ECO:0000313" key="2">
    <source>
        <dbReference type="EMBL" id="PIU03739.1"/>
    </source>
</evidence>
<evidence type="ECO:0000256" key="1">
    <source>
        <dbReference type="SAM" id="Phobius"/>
    </source>
</evidence>
<dbReference type="EMBL" id="PEYO01000007">
    <property type="protein sequence ID" value="PIU03739.1"/>
    <property type="molecule type" value="Genomic_DNA"/>
</dbReference>
<gene>
    <name evidence="2" type="ORF">COT44_01515</name>
</gene>
<reference evidence="3" key="1">
    <citation type="submission" date="2017-09" db="EMBL/GenBank/DDBJ databases">
        <title>Depth-based differentiation of microbial function through sediment-hosted aquifers and enrichment of novel symbionts in the deep terrestrial subsurface.</title>
        <authorList>
            <person name="Probst A.J."/>
            <person name="Ladd B."/>
            <person name="Jarett J.K."/>
            <person name="Geller-Mcgrath D.E."/>
            <person name="Sieber C.M.K."/>
            <person name="Emerson J.B."/>
            <person name="Anantharaman K."/>
            <person name="Thomas B.C."/>
            <person name="Malmstrom R."/>
            <person name="Stieglmeier M."/>
            <person name="Klingl A."/>
            <person name="Woyke T."/>
            <person name="Ryan C.M."/>
            <person name="Banfield J.F."/>
        </authorList>
    </citation>
    <scope>NUCLEOTIDE SEQUENCE [LARGE SCALE GENOMIC DNA]</scope>
</reference>
<organism evidence="2 3">
    <name type="scientific">Candidatus Shapirobacteria bacterium CG08_land_8_20_14_0_20_39_18</name>
    <dbReference type="NCBI Taxonomy" id="1974883"/>
    <lineage>
        <taxon>Bacteria</taxon>
        <taxon>Candidatus Shapironibacteriota</taxon>
    </lineage>
</organism>
<keyword evidence="1" id="KW-0472">Membrane</keyword>
<keyword evidence="1" id="KW-0812">Transmembrane</keyword>
<feature type="transmembrane region" description="Helical" evidence="1">
    <location>
        <begin position="47"/>
        <end position="80"/>
    </location>
</feature>
<accession>A0A2M6XDL8</accession>
<dbReference type="Proteomes" id="UP000228996">
    <property type="component" value="Unassembled WGS sequence"/>
</dbReference>
<sequence length="181" mass="21068">MAVQTKSTLTEQEPLEVTPVRQIKILFSWKAPSRPFKRQSKEFWTTVGSIAFLLGLIFALLSEWLLILVCVSVIFVYYVFSTVPPELVEHQITNFGIRFAGRDYYWEQLSQFWTTEKWGSMIINVGLRFGFVRSFQMLATEEEMKTIKEILKKYLPEEALPPTFTDKAATWLSEKIPLEIS</sequence>
<evidence type="ECO:0000313" key="3">
    <source>
        <dbReference type="Proteomes" id="UP000228996"/>
    </source>
</evidence>
<proteinExistence type="predicted"/>
<comment type="caution">
    <text evidence="2">The sequence shown here is derived from an EMBL/GenBank/DDBJ whole genome shotgun (WGS) entry which is preliminary data.</text>
</comment>
<protein>
    <recommendedName>
        <fullName evidence="4">DUF5673 domain-containing protein</fullName>
    </recommendedName>
</protein>
<keyword evidence="1" id="KW-1133">Transmembrane helix</keyword>
<evidence type="ECO:0008006" key="4">
    <source>
        <dbReference type="Google" id="ProtNLM"/>
    </source>
</evidence>